<evidence type="ECO:0000313" key="2">
    <source>
        <dbReference type="EMBL" id="EMS59454.1"/>
    </source>
</evidence>
<organism evidence="2">
    <name type="scientific">Triticum urartu</name>
    <name type="common">Red wild einkorn</name>
    <name type="synonym">Crithodium urartu</name>
    <dbReference type="NCBI Taxonomy" id="4572"/>
    <lineage>
        <taxon>Eukaryota</taxon>
        <taxon>Viridiplantae</taxon>
        <taxon>Streptophyta</taxon>
        <taxon>Embryophyta</taxon>
        <taxon>Tracheophyta</taxon>
        <taxon>Spermatophyta</taxon>
        <taxon>Magnoliopsida</taxon>
        <taxon>Liliopsida</taxon>
        <taxon>Poales</taxon>
        <taxon>Poaceae</taxon>
        <taxon>BOP clade</taxon>
        <taxon>Pooideae</taxon>
        <taxon>Triticodae</taxon>
        <taxon>Triticeae</taxon>
        <taxon>Triticinae</taxon>
        <taxon>Triticum</taxon>
    </lineage>
</organism>
<dbReference type="InterPro" id="IPR053781">
    <property type="entry name" value="F-box_AtFBL13-like"/>
</dbReference>
<dbReference type="Pfam" id="PF00646">
    <property type="entry name" value="F-box"/>
    <property type="match status" value="1"/>
</dbReference>
<dbReference type="CDD" id="cd22160">
    <property type="entry name" value="F-box_AtFBL13-like"/>
    <property type="match status" value="1"/>
</dbReference>
<dbReference type="EMBL" id="KD121114">
    <property type="protein sequence ID" value="EMS59454.1"/>
    <property type="molecule type" value="Genomic_DNA"/>
</dbReference>
<feature type="domain" description="F-box" evidence="1">
    <location>
        <begin position="15"/>
        <end position="50"/>
    </location>
</feature>
<accession>M8AFL5</accession>
<dbReference type="Gene3D" id="1.20.1280.50">
    <property type="match status" value="1"/>
</dbReference>
<dbReference type="AlphaFoldDB" id="M8AFL5"/>
<dbReference type="InterPro" id="IPR053197">
    <property type="entry name" value="F-box_SCFL_complex_component"/>
</dbReference>
<dbReference type="PANTHER" id="PTHR34223">
    <property type="entry name" value="OS11G0201299 PROTEIN"/>
    <property type="match status" value="1"/>
</dbReference>
<proteinExistence type="predicted"/>
<dbReference type="InterPro" id="IPR036047">
    <property type="entry name" value="F-box-like_dom_sf"/>
</dbReference>
<dbReference type="SUPFAM" id="SSF81383">
    <property type="entry name" value="F-box domain"/>
    <property type="match status" value="1"/>
</dbReference>
<evidence type="ECO:0000259" key="1">
    <source>
        <dbReference type="Pfam" id="PF00646"/>
    </source>
</evidence>
<reference evidence="2" key="1">
    <citation type="journal article" date="2013" name="Nature">
        <title>Draft genome of the wheat A-genome progenitor Triticum urartu.</title>
        <authorList>
            <person name="Ling H.Q."/>
            <person name="Zhao S."/>
            <person name="Liu D."/>
            <person name="Wang J."/>
            <person name="Sun H."/>
            <person name="Zhang C."/>
            <person name="Fan H."/>
            <person name="Li D."/>
            <person name="Dong L."/>
            <person name="Tao Y."/>
            <person name="Gao C."/>
            <person name="Wu H."/>
            <person name="Li Y."/>
            <person name="Cui Y."/>
            <person name="Guo X."/>
            <person name="Zheng S."/>
            <person name="Wang B."/>
            <person name="Yu K."/>
            <person name="Liang Q."/>
            <person name="Yang W."/>
            <person name="Lou X."/>
            <person name="Chen J."/>
            <person name="Feng M."/>
            <person name="Jian J."/>
            <person name="Zhang X."/>
            <person name="Luo G."/>
            <person name="Jiang Y."/>
            <person name="Liu J."/>
            <person name="Wang Z."/>
            <person name="Sha Y."/>
            <person name="Zhang B."/>
            <person name="Wu H."/>
            <person name="Tang D."/>
            <person name="Shen Q."/>
            <person name="Xue P."/>
            <person name="Zou S."/>
            <person name="Wang X."/>
            <person name="Liu X."/>
            <person name="Wang F."/>
            <person name="Yang Y."/>
            <person name="An X."/>
            <person name="Dong Z."/>
            <person name="Zhang K."/>
            <person name="Zhang X."/>
            <person name="Luo M.C."/>
            <person name="Dvorak J."/>
            <person name="Tong Y."/>
            <person name="Wang J."/>
            <person name="Yang H."/>
            <person name="Li Z."/>
            <person name="Wang D."/>
            <person name="Zhang A."/>
            <person name="Wang J."/>
        </authorList>
    </citation>
    <scope>NUCLEOTIDE SEQUENCE</scope>
</reference>
<protein>
    <recommendedName>
        <fullName evidence="1">F-box domain-containing protein</fullName>
    </recommendedName>
</protein>
<name>M8AFL5_TRIUA</name>
<gene>
    <name evidence="2" type="ORF">TRIUR3_18913</name>
</gene>
<sequence>MHRKFSDGEDRIGALHDDVLLHLMSFLPSQDAVRTCVLAKRWRTLWKSVPTLRIKDDPDGYRVCECMDETDHDGMDQFDYVGERPAQTRFVDDLLSLRDPTPLNAGDEPYPSRQHRDPTPALGAGARHMGVLAAAVDLDAGDIYSISLPSGCRTCTPKVHHGAEQHLGRVALTLPERVASPPRAQGSKRAAAARTCLGSAARVKGAVMKDLQSNITNHV</sequence>
<dbReference type="STRING" id="4572.M8AFL5"/>
<dbReference type="InterPro" id="IPR001810">
    <property type="entry name" value="F-box_dom"/>
</dbReference>
<dbReference type="PANTHER" id="PTHR34223:SF64">
    <property type="entry name" value="OS11G0201299 PROTEIN"/>
    <property type="match status" value="1"/>
</dbReference>